<proteinExistence type="predicted"/>
<evidence type="ECO:0000313" key="2">
    <source>
        <dbReference type="Proteomes" id="UP001056535"/>
    </source>
</evidence>
<evidence type="ECO:0000313" key="1">
    <source>
        <dbReference type="EMBL" id="USQ76176.1"/>
    </source>
</evidence>
<dbReference type="Proteomes" id="UP001056535">
    <property type="component" value="Chromosome"/>
</dbReference>
<gene>
    <name evidence="1" type="ORF">NF557_16560</name>
</gene>
<dbReference type="RefSeq" id="WP_252620871.1">
    <property type="nucleotide sequence ID" value="NZ_CP099490.1"/>
</dbReference>
<name>A0ABY4YI34_9MICO</name>
<accession>A0ABY4YI34</accession>
<dbReference type="EMBL" id="CP099490">
    <property type="protein sequence ID" value="USQ76176.1"/>
    <property type="molecule type" value="Genomic_DNA"/>
</dbReference>
<keyword evidence="2" id="KW-1185">Reference proteome</keyword>
<organism evidence="1 2">
    <name type="scientific">Ornithinimicrobium cryptoxanthini</name>
    <dbReference type="NCBI Taxonomy" id="2934161"/>
    <lineage>
        <taxon>Bacteria</taxon>
        <taxon>Bacillati</taxon>
        <taxon>Actinomycetota</taxon>
        <taxon>Actinomycetes</taxon>
        <taxon>Micrococcales</taxon>
        <taxon>Ornithinimicrobiaceae</taxon>
        <taxon>Ornithinimicrobium</taxon>
    </lineage>
</organism>
<sequence length="272" mass="28430">MAERMRGAWAGAATLVLLCAGCTGDDVETVEIMTTDSEGQPTVVTQEVTEAPPTPSGPDAAPTTAALISTTLEHPDGGTVSFQMPETWTVVPMEEPERTDPPPIADAVAPLQWCLVPPEAPPVLDGCSGVLLVMGPDWLPGPAGSAYTPRQVDGWRSGAAPLACPFGEDGEPADAASVTITPDQAGATADPTPDDSEVDLLVTEAEGLPLTSVSTEVDGRRVTYETWRASCSLTEDVVITPQVWHDLELGVLVRDYFGLPETALVVESLRGA</sequence>
<protein>
    <submittedName>
        <fullName evidence="1">Uncharacterized protein</fullName>
    </submittedName>
</protein>
<reference evidence="1" key="1">
    <citation type="submission" date="2022-06" db="EMBL/GenBank/DDBJ databases">
        <title>Ornithinimicrobium JY.X270.</title>
        <authorList>
            <person name="Huang Y."/>
        </authorList>
    </citation>
    <scope>NUCLEOTIDE SEQUENCE</scope>
    <source>
        <strain evidence="1">JY.X270</strain>
    </source>
</reference>